<dbReference type="FunFam" id="1.20.1250.20:FF:000218">
    <property type="entry name" value="facilitated trehalose transporter Tret1"/>
    <property type="match status" value="1"/>
</dbReference>
<reference evidence="11" key="1">
    <citation type="submission" date="2020-11" db="EMBL/GenBank/DDBJ databases">
        <authorList>
            <person name="Tran Van P."/>
        </authorList>
    </citation>
    <scope>NUCLEOTIDE SEQUENCE</scope>
</reference>
<dbReference type="PROSITE" id="PS00217">
    <property type="entry name" value="SUGAR_TRANSPORT_2"/>
    <property type="match status" value="1"/>
</dbReference>
<dbReference type="InterPro" id="IPR036259">
    <property type="entry name" value="MFS_trans_sf"/>
</dbReference>
<evidence type="ECO:0000313" key="12">
    <source>
        <dbReference type="Proteomes" id="UP000678499"/>
    </source>
</evidence>
<feature type="transmembrane region" description="Helical" evidence="9">
    <location>
        <begin position="58"/>
        <end position="78"/>
    </location>
</feature>
<evidence type="ECO:0000259" key="10">
    <source>
        <dbReference type="PROSITE" id="PS50850"/>
    </source>
</evidence>
<evidence type="ECO:0000256" key="7">
    <source>
        <dbReference type="ARBA" id="ARBA00023136"/>
    </source>
</evidence>
<proteinExistence type="predicted"/>
<comment type="subcellular location">
    <subcellularLocation>
        <location evidence="1">Cell membrane</location>
        <topology evidence="1">Multi-pass membrane protein</topology>
    </subcellularLocation>
</comment>
<keyword evidence="4" id="KW-0762">Sugar transport</keyword>
<evidence type="ECO:0000256" key="4">
    <source>
        <dbReference type="ARBA" id="ARBA00022597"/>
    </source>
</evidence>
<keyword evidence="2" id="KW-0813">Transport</keyword>
<evidence type="ECO:0000256" key="2">
    <source>
        <dbReference type="ARBA" id="ARBA00022448"/>
    </source>
</evidence>
<accession>A0A7R9BRK4</accession>
<dbReference type="PANTHER" id="PTHR48021:SF34">
    <property type="entry name" value="FACILITATED TREHALOSE TRANSPORTER TRET1-2 HOMOLOG-LIKE PROTEIN"/>
    <property type="match status" value="1"/>
</dbReference>
<dbReference type="InterPro" id="IPR005829">
    <property type="entry name" value="Sugar_transporter_CS"/>
</dbReference>
<feature type="transmembrane region" description="Helical" evidence="9">
    <location>
        <begin position="316"/>
        <end position="336"/>
    </location>
</feature>
<dbReference type="Proteomes" id="UP000678499">
    <property type="component" value="Unassembled WGS sequence"/>
</dbReference>
<keyword evidence="12" id="KW-1185">Reference proteome</keyword>
<evidence type="ECO:0000256" key="5">
    <source>
        <dbReference type="ARBA" id="ARBA00022692"/>
    </source>
</evidence>
<feature type="transmembrane region" description="Helical" evidence="9">
    <location>
        <begin position="250"/>
        <end position="272"/>
    </location>
</feature>
<evidence type="ECO:0000256" key="9">
    <source>
        <dbReference type="SAM" id="Phobius"/>
    </source>
</evidence>
<feature type="transmembrane region" description="Helical" evidence="9">
    <location>
        <begin position="171"/>
        <end position="189"/>
    </location>
</feature>
<sequence>MSGTESPVGVRDVVICASLGSLSGIIASTGGTFSAVGIPSFERDENAPFIMGESEKAAFNSVLLLAMTFGPIVGPFMTTLEGPRTILLLLLLPIIASWLMLAFGDTIYVFFISRTILGMCGGISSSIGQIYLTEITSVEVRGFISSTGMLAQCWYAFIGSVAALFLSWRGLAILNAVLMTVHLLLAFLFPESPTWLLRKSTEMKARRALTFLRGKENVEVELLDLQSRVAKSKVHSQKFLDLLDRKYAKALFVLFVIAALRQLSGAFVVFSYTVEIFESAGSRLSSTLSTVIISAVQLIVNFLSNGLTDRIGRKKLYVSSAILSGLSQTAFGAYYYQLHKNPAAAEKFHWVPLLTLILFSVAFSFGLASSIFVLRTELIPMNVRDSASTVMSVFNNFACFLTVQYYYSMRSSLTEAGVFWFYGAACIAVGIFCLLVLPETNGKSLDELEEAFAVKKPPKNDSEDELKSSEVRLDSEFVETADRSELELDASSEEFSSNEEELEEVMNAEVDDGNSNDSRCAAGSS</sequence>
<feature type="compositionally biased region" description="Acidic residues" evidence="8">
    <location>
        <begin position="487"/>
        <end position="514"/>
    </location>
</feature>
<dbReference type="PANTHER" id="PTHR48021">
    <property type="match status" value="1"/>
</dbReference>
<evidence type="ECO:0000256" key="8">
    <source>
        <dbReference type="SAM" id="MobiDB-lite"/>
    </source>
</evidence>
<dbReference type="AlphaFoldDB" id="A0A7R9BRK4"/>
<dbReference type="Pfam" id="PF00083">
    <property type="entry name" value="Sugar_tr"/>
    <property type="match status" value="1"/>
</dbReference>
<dbReference type="InterPro" id="IPR020846">
    <property type="entry name" value="MFS_dom"/>
</dbReference>
<dbReference type="GO" id="GO:0005886">
    <property type="term" value="C:plasma membrane"/>
    <property type="evidence" value="ECO:0007669"/>
    <property type="project" value="UniProtKB-SubCell"/>
</dbReference>
<dbReference type="InterPro" id="IPR005828">
    <property type="entry name" value="MFS_sugar_transport-like"/>
</dbReference>
<keyword evidence="3" id="KW-1003">Cell membrane</keyword>
<feature type="transmembrane region" description="Helical" evidence="9">
    <location>
        <begin position="348"/>
        <end position="374"/>
    </location>
</feature>
<protein>
    <recommendedName>
        <fullName evidence="10">Major facilitator superfamily (MFS) profile domain-containing protein</fullName>
    </recommendedName>
</protein>
<feature type="domain" description="Major facilitator superfamily (MFS) profile" evidence="10">
    <location>
        <begin position="13"/>
        <end position="441"/>
    </location>
</feature>
<feature type="transmembrane region" description="Helical" evidence="9">
    <location>
        <begin position="419"/>
        <end position="437"/>
    </location>
</feature>
<dbReference type="InterPro" id="IPR050549">
    <property type="entry name" value="MFS_Trehalose_Transporter"/>
</dbReference>
<keyword evidence="5 9" id="KW-0812">Transmembrane</keyword>
<dbReference type="Gene3D" id="1.20.1250.20">
    <property type="entry name" value="MFS general substrate transporter like domains"/>
    <property type="match status" value="1"/>
</dbReference>
<feature type="transmembrane region" description="Helical" evidence="9">
    <location>
        <begin position="12"/>
        <end position="38"/>
    </location>
</feature>
<evidence type="ECO:0000313" key="11">
    <source>
        <dbReference type="EMBL" id="CAD7280251.1"/>
    </source>
</evidence>
<organism evidence="11">
    <name type="scientific">Notodromas monacha</name>
    <dbReference type="NCBI Taxonomy" id="399045"/>
    <lineage>
        <taxon>Eukaryota</taxon>
        <taxon>Metazoa</taxon>
        <taxon>Ecdysozoa</taxon>
        <taxon>Arthropoda</taxon>
        <taxon>Crustacea</taxon>
        <taxon>Oligostraca</taxon>
        <taxon>Ostracoda</taxon>
        <taxon>Podocopa</taxon>
        <taxon>Podocopida</taxon>
        <taxon>Cypridocopina</taxon>
        <taxon>Cypridoidea</taxon>
        <taxon>Cyprididae</taxon>
        <taxon>Notodromas</taxon>
    </lineage>
</organism>
<dbReference type="OrthoDB" id="6339427at2759"/>
<name>A0A7R9BRK4_9CRUS</name>
<dbReference type="EMBL" id="OA884077">
    <property type="protein sequence ID" value="CAD7280251.1"/>
    <property type="molecule type" value="Genomic_DNA"/>
</dbReference>
<feature type="transmembrane region" description="Helical" evidence="9">
    <location>
        <begin position="143"/>
        <end position="165"/>
    </location>
</feature>
<dbReference type="GO" id="GO:0022857">
    <property type="term" value="F:transmembrane transporter activity"/>
    <property type="evidence" value="ECO:0007669"/>
    <property type="project" value="InterPro"/>
</dbReference>
<feature type="transmembrane region" description="Helical" evidence="9">
    <location>
        <begin position="284"/>
        <end position="304"/>
    </location>
</feature>
<feature type="region of interest" description="Disordered" evidence="8">
    <location>
        <begin position="486"/>
        <end position="525"/>
    </location>
</feature>
<dbReference type="PROSITE" id="PS50850">
    <property type="entry name" value="MFS"/>
    <property type="match status" value="1"/>
</dbReference>
<keyword evidence="6 9" id="KW-1133">Transmembrane helix</keyword>
<evidence type="ECO:0000256" key="3">
    <source>
        <dbReference type="ARBA" id="ARBA00022475"/>
    </source>
</evidence>
<evidence type="ECO:0000256" key="6">
    <source>
        <dbReference type="ARBA" id="ARBA00022989"/>
    </source>
</evidence>
<feature type="compositionally biased region" description="Polar residues" evidence="8">
    <location>
        <begin position="515"/>
        <end position="525"/>
    </location>
</feature>
<keyword evidence="7 9" id="KW-0472">Membrane</keyword>
<dbReference type="SUPFAM" id="SSF103473">
    <property type="entry name" value="MFS general substrate transporter"/>
    <property type="match status" value="1"/>
</dbReference>
<feature type="transmembrane region" description="Helical" evidence="9">
    <location>
        <begin position="85"/>
        <end position="101"/>
    </location>
</feature>
<gene>
    <name evidence="11" type="ORF">NMOB1V02_LOCUS7913</name>
</gene>
<evidence type="ECO:0000256" key="1">
    <source>
        <dbReference type="ARBA" id="ARBA00004651"/>
    </source>
</evidence>
<dbReference type="EMBL" id="CAJPEX010002040">
    <property type="protein sequence ID" value="CAG0920403.1"/>
    <property type="molecule type" value="Genomic_DNA"/>
</dbReference>
<feature type="transmembrane region" description="Helical" evidence="9">
    <location>
        <begin position="386"/>
        <end position="407"/>
    </location>
</feature>